<comment type="similarity">
    <text evidence="2 8">Belongs to the 4-toluene sulfonate uptake permease (TSUP) (TC 2.A.102) family.</text>
</comment>
<evidence type="ECO:0000256" key="8">
    <source>
        <dbReference type="RuleBase" id="RU363041"/>
    </source>
</evidence>
<gene>
    <name evidence="9" type="ORF">NSO95_00625</name>
</gene>
<dbReference type="Proteomes" id="UP001206067">
    <property type="component" value="Unassembled WGS sequence"/>
</dbReference>
<organism evidence="9 10">
    <name type="scientific">Parerythrobacter lacustris</name>
    <dbReference type="NCBI Taxonomy" id="2969984"/>
    <lineage>
        <taxon>Bacteria</taxon>
        <taxon>Pseudomonadati</taxon>
        <taxon>Pseudomonadota</taxon>
        <taxon>Alphaproteobacteria</taxon>
        <taxon>Sphingomonadales</taxon>
        <taxon>Erythrobacteraceae</taxon>
        <taxon>Parerythrobacter</taxon>
    </lineage>
</organism>
<comment type="caution">
    <text evidence="9">The sequence shown here is derived from an EMBL/GenBank/DDBJ whole genome shotgun (WGS) entry which is preliminary data.</text>
</comment>
<keyword evidence="6 8" id="KW-1133">Transmembrane helix</keyword>
<evidence type="ECO:0000256" key="2">
    <source>
        <dbReference type="ARBA" id="ARBA00009142"/>
    </source>
</evidence>
<keyword evidence="10" id="KW-1185">Reference proteome</keyword>
<proteinExistence type="inferred from homology"/>
<dbReference type="PANTHER" id="PTHR30269">
    <property type="entry name" value="TRANSMEMBRANE PROTEIN YFCA"/>
    <property type="match status" value="1"/>
</dbReference>
<feature type="transmembrane region" description="Helical" evidence="8">
    <location>
        <begin position="132"/>
        <end position="150"/>
    </location>
</feature>
<feature type="transmembrane region" description="Helical" evidence="8">
    <location>
        <begin position="33"/>
        <end position="64"/>
    </location>
</feature>
<dbReference type="InterPro" id="IPR052017">
    <property type="entry name" value="TSUP"/>
</dbReference>
<feature type="transmembrane region" description="Helical" evidence="8">
    <location>
        <begin position="170"/>
        <end position="190"/>
    </location>
</feature>
<evidence type="ECO:0000256" key="1">
    <source>
        <dbReference type="ARBA" id="ARBA00004651"/>
    </source>
</evidence>
<keyword evidence="5 8" id="KW-0812">Transmembrane</keyword>
<evidence type="ECO:0000313" key="10">
    <source>
        <dbReference type="Proteomes" id="UP001206067"/>
    </source>
</evidence>
<evidence type="ECO:0000256" key="7">
    <source>
        <dbReference type="ARBA" id="ARBA00023136"/>
    </source>
</evidence>
<accession>A0ABT1XL99</accession>
<evidence type="ECO:0000256" key="4">
    <source>
        <dbReference type="ARBA" id="ARBA00022475"/>
    </source>
</evidence>
<evidence type="ECO:0000313" key="9">
    <source>
        <dbReference type="EMBL" id="MCR2832434.1"/>
    </source>
</evidence>
<sequence length="249" mass="25201">MELLAGFTALQIGVALAATFFGAFVRGLAGFGLALVLVPVLALAIAPLEAVLITNCLALLIGLSEIAKLYAAAERSALTIAGLVLLTTAPGMVLLASTPPDLARLLIAMVAISAFVAILLPQRPAGQPTAIITGLVGITSGFLTGFAGMPGPPVVPYYVGRAIPREVAKASMLLIFTIASVTGLASGAAIGQLEMRLVGLALLLFPIVLIGNLLGTKAFGTVSEGLWRTVVAVVLGATALVALTRLALP</sequence>
<dbReference type="EMBL" id="JANKHH010000001">
    <property type="protein sequence ID" value="MCR2832434.1"/>
    <property type="molecule type" value="Genomic_DNA"/>
</dbReference>
<feature type="transmembrane region" description="Helical" evidence="8">
    <location>
        <begin position="226"/>
        <end position="248"/>
    </location>
</feature>
<dbReference type="PANTHER" id="PTHR30269:SF37">
    <property type="entry name" value="MEMBRANE TRANSPORTER PROTEIN"/>
    <property type="match status" value="1"/>
</dbReference>
<feature type="transmembrane region" description="Helical" evidence="8">
    <location>
        <begin position="197"/>
        <end position="214"/>
    </location>
</feature>
<dbReference type="RefSeq" id="WP_257594200.1">
    <property type="nucleotide sequence ID" value="NZ_JANKHH010000001.1"/>
</dbReference>
<keyword evidence="3" id="KW-0813">Transport</keyword>
<feature type="transmembrane region" description="Helical" evidence="8">
    <location>
        <begin position="76"/>
        <end position="96"/>
    </location>
</feature>
<reference evidence="9 10" key="1">
    <citation type="submission" date="2022-08" db="EMBL/GenBank/DDBJ databases">
        <title>Polyphasic taxonomy analysis of Qipengyuania sp.RS5-5.</title>
        <authorList>
            <person name="Xamxidin M."/>
            <person name="Wu M."/>
        </authorList>
    </citation>
    <scope>NUCLEOTIDE SEQUENCE [LARGE SCALE GENOMIC DNA]</scope>
    <source>
        <strain evidence="9 10">RS5-5</strain>
    </source>
</reference>
<keyword evidence="7 8" id="KW-0472">Membrane</keyword>
<feature type="transmembrane region" description="Helical" evidence="8">
    <location>
        <begin position="102"/>
        <end position="120"/>
    </location>
</feature>
<evidence type="ECO:0000256" key="6">
    <source>
        <dbReference type="ARBA" id="ARBA00022989"/>
    </source>
</evidence>
<name>A0ABT1XL99_9SPHN</name>
<evidence type="ECO:0000256" key="3">
    <source>
        <dbReference type="ARBA" id="ARBA00022448"/>
    </source>
</evidence>
<dbReference type="Pfam" id="PF01925">
    <property type="entry name" value="TauE"/>
    <property type="match status" value="1"/>
</dbReference>
<evidence type="ECO:0000256" key="5">
    <source>
        <dbReference type="ARBA" id="ARBA00022692"/>
    </source>
</evidence>
<comment type="subcellular location">
    <subcellularLocation>
        <location evidence="1 8">Cell membrane</location>
        <topology evidence="1 8">Multi-pass membrane protein</topology>
    </subcellularLocation>
</comment>
<protein>
    <recommendedName>
        <fullName evidence="8">Probable membrane transporter protein</fullName>
    </recommendedName>
</protein>
<keyword evidence="4 8" id="KW-1003">Cell membrane</keyword>
<dbReference type="InterPro" id="IPR002781">
    <property type="entry name" value="TM_pro_TauE-like"/>
</dbReference>